<name>A0ABU4XDQ3_9HYPH</name>
<gene>
    <name evidence="2" type="ORF">RFM27_11105</name>
</gene>
<comment type="caution">
    <text evidence="2">The sequence shown here is derived from an EMBL/GenBank/DDBJ whole genome shotgun (WGS) entry which is preliminary data.</text>
</comment>
<proteinExistence type="predicted"/>
<sequence length="136" mass="14601">MASEGDRIARAGDYVFGLMDERERARAERDLEIDPAFRDAVLRLAERMRALDPAGASAGGAADNRWKLVAQRLGELPQMRLAGLGESEAKPPPVVINKIERKPYGVGLHSLGGRLGFVIAMALLAAFALGYLAGTL</sequence>
<evidence type="ECO:0000256" key="1">
    <source>
        <dbReference type="SAM" id="Phobius"/>
    </source>
</evidence>
<keyword evidence="1" id="KW-0472">Membrane</keyword>
<feature type="transmembrane region" description="Helical" evidence="1">
    <location>
        <begin position="111"/>
        <end position="133"/>
    </location>
</feature>
<evidence type="ECO:0008006" key="4">
    <source>
        <dbReference type="Google" id="ProtNLM"/>
    </source>
</evidence>
<evidence type="ECO:0000313" key="3">
    <source>
        <dbReference type="Proteomes" id="UP001271780"/>
    </source>
</evidence>
<dbReference type="Proteomes" id="UP001271780">
    <property type="component" value="Unassembled WGS sequence"/>
</dbReference>
<protein>
    <recommendedName>
        <fullName evidence="4">Anti-sigma factor</fullName>
    </recommendedName>
</protein>
<reference evidence="2 3" key="1">
    <citation type="submission" date="2023-08" db="EMBL/GenBank/DDBJ databases">
        <title>Implementing the SeqCode for naming new Mesorhizobium species isolated from Vachellia karroo root nodules.</title>
        <authorList>
            <person name="Van Lill M."/>
        </authorList>
    </citation>
    <scope>NUCLEOTIDE SEQUENCE [LARGE SCALE GENOMIC DNA]</scope>
    <source>
        <strain evidence="2 3">VK23A</strain>
    </source>
</reference>
<keyword evidence="1" id="KW-1133">Transmembrane helix</keyword>
<organism evidence="2 3">
    <name type="scientific">Mesorhizobium dulcispinae</name>
    <dbReference type="NCBI Taxonomy" id="3072316"/>
    <lineage>
        <taxon>Bacteria</taxon>
        <taxon>Pseudomonadati</taxon>
        <taxon>Pseudomonadota</taxon>
        <taxon>Alphaproteobacteria</taxon>
        <taxon>Hyphomicrobiales</taxon>
        <taxon>Phyllobacteriaceae</taxon>
        <taxon>Mesorhizobium</taxon>
    </lineage>
</organism>
<dbReference type="RefSeq" id="WP_320315570.1">
    <property type="nucleotide sequence ID" value="NZ_JAVIIX010000002.1"/>
</dbReference>
<dbReference type="EMBL" id="JAVIIZ010000005">
    <property type="protein sequence ID" value="MDX8472623.1"/>
    <property type="molecule type" value="Genomic_DNA"/>
</dbReference>
<keyword evidence="1" id="KW-0812">Transmembrane</keyword>
<accession>A0ABU4XDQ3</accession>
<evidence type="ECO:0000313" key="2">
    <source>
        <dbReference type="EMBL" id="MDX8472623.1"/>
    </source>
</evidence>
<keyword evidence="3" id="KW-1185">Reference proteome</keyword>